<dbReference type="Pfam" id="PF00144">
    <property type="entry name" value="Beta-lactamase"/>
    <property type="match status" value="1"/>
</dbReference>
<gene>
    <name evidence="2" type="ORF">OD750_024305</name>
</gene>
<dbReference type="SUPFAM" id="SSF56601">
    <property type="entry name" value="beta-lactamase/transpeptidase-like"/>
    <property type="match status" value="1"/>
</dbReference>
<sequence>MKTANIKGAAVGLIVDGRLVYAKGFGYADHAGSIPVTPDTVFISRFRCATTSNGRRRR</sequence>
<protein>
    <submittedName>
        <fullName evidence="2">Serine hydrolase</fullName>
    </submittedName>
</protein>
<evidence type="ECO:0000313" key="2">
    <source>
        <dbReference type="EMBL" id="MDC8015662.1"/>
    </source>
</evidence>
<dbReference type="GO" id="GO:0016787">
    <property type="term" value="F:hydrolase activity"/>
    <property type="evidence" value="ECO:0007669"/>
    <property type="project" value="UniProtKB-KW"/>
</dbReference>
<feature type="domain" description="Beta-lactamase-related" evidence="1">
    <location>
        <begin position="2"/>
        <end position="42"/>
    </location>
</feature>
<dbReference type="InterPro" id="IPR001466">
    <property type="entry name" value="Beta-lactam-related"/>
</dbReference>
<dbReference type="Proteomes" id="UP001139971">
    <property type="component" value="Unassembled WGS sequence"/>
</dbReference>
<proteinExistence type="predicted"/>
<accession>A0A9X3YPU6</accession>
<evidence type="ECO:0000259" key="1">
    <source>
        <dbReference type="Pfam" id="PF00144"/>
    </source>
</evidence>
<dbReference type="Gene3D" id="3.40.710.10">
    <property type="entry name" value="DD-peptidase/beta-lactamase superfamily"/>
    <property type="match status" value="1"/>
</dbReference>
<comment type="caution">
    <text evidence="2">The sequence shown here is derived from an EMBL/GenBank/DDBJ whole genome shotgun (WGS) entry which is preliminary data.</text>
</comment>
<dbReference type="InterPro" id="IPR012338">
    <property type="entry name" value="Beta-lactam/transpept-like"/>
</dbReference>
<evidence type="ECO:0000313" key="3">
    <source>
        <dbReference type="Proteomes" id="UP001139971"/>
    </source>
</evidence>
<organism evidence="2 3">
    <name type="scientific">Tahibacter soli</name>
    <dbReference type="NCBI Taxonomy" id="2983605"/>
    <lineage>
        <taxon>Bacteria</taxon>
        <taxon>Pseudomonadati</taxon>
        <taxon>Pseudomonadota</taxon>
        <taxon>Gammaproteobacteria</taxon>
        <taxon>Lysobacterales</taxon>
        <taxon>Rhodanobacteraceae</taxon>
        <taxon>Tahibacter</taxon>
    </lineage>
</organism>
<reference evidence="2" key="1">
    <citation type="submission" date="2023-02" db="EMBL/GenBank/DDBJ databases">
        <title>Tahibacter soli sp. nov. isolated from soil.</title>
        <authorList>
            <person name="Baek J.H."/>
            <person name="Lee J.K."/>
            <person name="Choi D.G."/>
            <person name="Jeon C.O."/>
        </authorList>
    </citation>
    <scope>NUCLEOTIDE SEQUENCE</scope>
    <source>
        <strain evidence="2">BL</strain>
    </source>
</reference>
<keyword evidence="2" id="KW-0378">Hydrolase</keyword>
<dbReference type="AlphaFoldDB" id="A0A9X3YPU6"/>
<dbReference type="EMBL" id="JAOVZO020000020">
    <property type="protein sequence ID" value="MDC8015662.1"/>
    <property type="molecule type" value="Genomic_DNA"/>
</dbReference>
<keyword evidence="3" id="KW-1185">Reference proteome</keyword>
<name>A0A9X3YPU6_9GAMM</name>